<feature type="compositionally biased region" description="Acidic residues" evidence="1">
    <location>
        <begin position="129"/>
        <end position="152"/>
    </location>
</feature>
<feature type="compositionally biased region" description="Low complexity" evidence="1">
    <location>
        <begin position="24"/>
        <end position="36"/>
    </location>
</feature>
<dbReference type="AlphaFoldDB" id="A0AAD9Z2B9"/>
<keyword evidence="3" id="KW-1185">Reference proteome</keyword>
<evidence type="ECO:0000256" key="1">
    <source>
        <dbReference type="SAM" id="MobiDB-lite"/>
    </source>
</evidence>
<evidence type="ECO:0000313" key="2">
    <source>
        <dbReference type="EMBL" id="KAK3170055.1"/>
    </source>
</evidence>
<proteinExistence type="predicted"/>
<dbReference type="InterPro" id="IPR008402">
    <property type="entry name" value="APC_su15/mnd2"/>
</dbReference>
<dbReference type="GO" id="GO:0031145">
    <property type="term" value="P:anaphase-promoting complex-dependent catabolic process"/>
    <property type="evidence" value="ECO:0007669"/>
    <property type="project" value="InterPro"/>
</dbReference>
<dbReference type="Proteomes" id="UP001276659">
    <property type="component" value="Unassembled WGS sequence"/>
</dbReference>
<comment type="caution">
    <text evidence="2">The sequence shown here is derived from an EMBL/GenBank/DDBJ whole genome shotgun (WGS) entry which is preliminary data.</text>
</comment>
<dbReference type="GO" id="GO:0005680">
    <property type="term" value="C:anaphase-promoting complex"/>
    <property type="evidence" value="ECO:0007669"/>
    <property type="project" value="InterPro"/>
</dbReference>
<dbReference type="Pfam" id="PF05841">
    <property type="entry name" value="Apc15p"/>
    <property type="match status" value="1"/>
</dbReference>
<feature type="region of interest" description="Disordered" evidence="1">
    <location>
        <begin position="1"/>
        <end position="49"/>
    </location>
</feature>
<name>A0AAD9Z2B9_9LECA</name>
<reference evidence="2" key="1">
    <citation type="submission" date="2022-11" db="EMBL/GenBank/DDBJ databases">
        <title>Chromosomal genome sequence assembly and mating type (MAT) locus characterization of the leprose asexual lichenized fungus Lepraria neglecta (Nyl.) Erichsen.</title>
        <authorList>
            <person name="Allen J.L."/>
            <person name="Pfeffer B."/>
        </authorList>
    </citation>
    <scope>NUCLEOTIDE SEQUENCE</scope>
    <source>
        <strain evidence="2">Allen 5258</strain>
    </source>
</reference>
<accession>A0AAD9Z2B9</accession>
<gene>
    <name evidence="2" type="ORF">OEA41_009440</name>
</gene>
<feature type="compositionally biased region" description="Acidic residues" evidence="1">
    <location>
        <begin position="161"/>
        <end position="173"/>
    </location>
</feature>
<dbReference type="EMBL" id="JASNWA010000009">
    <property type="protein sequence ID" value="KAK3170055.1"/>
    <property type="molecule type" value="Genomic_DNA"/>
</dbReference>
<protein>
    <submittedName>
        <fullName evidence="2">Uncharacterized protein</fullName>
    </submittedName>
</protein>
<feature type="region of interest" description="Disordered" evidence="1">
    <location>
        <begin position="129"/>
        <end position="298"/>
    </location>
</feature>
<sequence length="298" mass="31988">MVKGPHALWYPALSSHPPPPPPSSSNDNSNNALSPSHQHHRNTYPPQNPQRTLLSILRTDENIVLHRKANIRRFGAGWLRPPGVGKTLQGMADERAEREEVEGARAREYALAEAQAAAEADALANAEGLEGEEDGGDMGERDLDDEVPDLDADAGAWSDADMTEDEREGELDPTEEHGEGVLEEEGGGDFGAEIGERDLDDEIPDADAGGGGMEVGEYEHTDTEVEDSSSEDDGVVVQRQGPVMGTFRQSENGFAQRGIPSSSGVLGSSVFGSSPVRDSLGGVRRDGGRRSRGRRREN</sequence>
<organism evidence="2 3">
    <name type="scientific">Lepraria neglecta</name>
    <dbReference type="NCBI Taxonomy" id="209136"/>
    <lineage>
        <taxon>Eukaryota</taxon>
        <taxon>Fungi</taxon>
        <taxon>Dikarya</taxon>
        <taxon>Ascomycota</taxon>
        <taxon>Pezizomycotina</taxon>
        <taxon>Lecanoromycetes</taxon>
        <taxon>OSLEUM clade</taxon>
        <taxon>Lecanoromycetidae</taxon>
        <taxon>Lecanorales</taxon>
        <taxon>Lecanorineae</taxon>
        <taxon>Stereocaulaceae</taxon>
        <taxon>Lepraria</taxon>
    </lineage>
</organism>
<feature type="compositionally biased region" description="Low complexity" evidence="1">
    <location>
        <begin position="261"/>
        <end position="282"/>
    </location>
</feature>
<evidence type="ECO:0000313" key="3">
    <source>
        <dbReference type="Proteomes" id="UP001276659"/>
    </source>
</evidence>
<feature type="compositionally biased region" description="Acidic residues" evidence="1">
    <location>
        <begin position="224"/>
        <end position="234"/>
    </location>
</feature>